<evidence type="ECO:0000313" key="1">
    <source>
        <dbReference type="EMBL" id="SDC23542.1"/>
    </source>
</evidence>
<protein>
    <submittedName>
        <fullName evidence="1">Uncharacterized protein</fullName>
    </submittedName>
</protein>
<proteinExistence type="predicted"/>
<dbReference type="Proteomes" id="UP000199455">
    <property type="component" value="Unassembled WGS sequence"/>
</dbReference>
<accession>A0A1G6JXP6</accession>
<dbReference type="EMBL" id="FMZH01000001">
    <property type="protein sequence ID" value="SDC23542.1"/>
    <property type="molecule type" value="Genomic_DNA"/>
</dbReference>
<reference evidence="2" key="1">
    <citation type="submission" date="2016-10" db="EMBL/GenBank/DDBJ databases">
        <authorList>
            <person name="Varghese N."/>
            <person name="Submissions S."/>
        </authorList>
    </citation>
    <scope>NUCLEOTIDE SEQUENCE [LARGE SCALE GENOMIC DNA]</scope>
    <source>
        <strain evidence="2">DSM 18609</strain>
    </source>
</reference>
<name>A0A1G6JXP6_9SPHI</name>
<dbReference type="AlphaFoldDB" id="A0A1G6JXP6"/>
<keyword evidence="2" id="KW-1185">Reference proteome</keyword>
<evidence type="ECO:0000313" key="2">
    <source>
        <dbReference type="Proteomes" id="UP000199455"/>
    </source>
</evidence>
<dbReference type="STRING" id="390242.SAMN04488024_101590"/>
<dbReference type="RefSeq" id="WP_090764347.1">
    <property type="nucleotide sequence ID" value="NZ_FMZH01000001.1"/>
</dbReference>
<sequence length="356" mass="40831">MENHRRADEYYYDEYDRRTIADLKEKEQALIGARKLYVKAVEEDEKDLVAKYVALNRRFIDAGVEWARSREMEVKNRMAADERKDGMVKRAKVPENIRCGTCGEEMFVELSDFIDESYDLVFFFACPAHHAPRRAVYANRREYVLPESRCGHCKGRVSSKKKKSRNKIIFTDTCLACGKVDKRELVIGKRKVLPIEDAERQKYCIDFIGRRSFTEDLQALVNIKLMADAEMPGWKEGDLGEERVVRPEMLNVAALEQRLTGELEKSGFVKLQFEKPKTGRFLTMGFSVQDSGNHDADQSIKKIKQLISGSLLLTNWRLMSGLECTLGYLTGQLKGYSNGEDLNKLAQELSAKKRGL</sequence>
<gene>
    <name evidence="1" type="ORF">SAMN04488024_101590</name>
</gene>
<organism evidence="1 2">
    <name type="scientific">Pedobacter soli</name>
    <dbReference type="NCBI Taxonomy" id="390242"/>
    <lineage>
        <taxon>Bacteria</taxon>
        <taxon>Pseudomonadati</taxon>
        <taxon>Bacteroidota</taxon>
        <taxon>Sphingobacteriia</taxon>
        <taxon>Sphingobacteriales</taxon>
        <taxon>Sphingobacteriaceae</taxon>
        <taxon>Pedobacter</taxon>
    </lineage>
</organism>